<evidence type="ECO:0000313" key="6">
    <source>
        <dbReference type="Proteomes" id="UP001107558"/>
    </source>
</evidence>
<name>A0A9J6CIS1_POLVA</name>
<gene>
    <name evidence="5" type="ORF">PVAND_011268</name>
</gene>
<keyword evidence="3" id="KW-0862">Zinc</keyword>
<dbReference type="Proteomes" id="UP001107558">
    <property type="component" value="Chromosome 1"/>
</dbReference>
<evidence type="ECO:0000259" key="4">
    <source>
        <dbReference type="PROSITE" id="PS50106"/>
    </source>
</evidence>
<dbReference type="GO" id="GO:0030036">
    <property type="term" value="P:actin cytoskeleton organization"/>
    <property type="evidence" value="ECO:0007669"/>
    <property type="project" value="TreeGrafter"/>
</dbReference>
<sequence>MLEETIEEETTISVTLPIPTRRESVIITTPQAIIDEKEEYSAELTIGSSSSNKAVSFEDESSIPMIATPATEEKKKKKKELVSTPVVEIDPTQEAVEKATGLKITGGSDLKMPITIFHVKENSKAKRVGLKLGDSIVMIDGKDTSMMTLKEANEALLHATKAIRSFKLGVIRFNDDEATKDDSPFVEEVVMEGNPRAPRFHIEQQPEPPHEAYIQRPERKAWHPIMWPHPEYFLPENYHEELPHKRVVRNVRKLLESKPSKIELENLFTSLPRGSRPKRNYNDDSD</sequence>
<dbReference type="Gene3D" id="2.30.42.10">
    <property type="match status" value="1"/>
</dbReference>
<dbReference type="GO" id="GO:0051371">
    <property type="term" value="F:muscle alpha-actinin binding"/>
    <property type="evidence" value="ECO:0007669"/>
    <property type="project" value="TreeGrafter"/>
</dbReference>
<dbReference type="GO" id="GO:0031941">
    <property type="term" value="C:filamentous actin"/>
    <property type="evidence" value="ECO:0007669"/>
    <property type="project" value="TreeGrafter"/>
</dbReference>
<dbReference type="GO" id="GO:0001725">
    <property type="term" value="C:stress fiber"/>
    <property type="evidence" value="ECO:0007669"/>
    <property type="project" value="TreeGrafter"/>
</dbReference>
<dbReference type="SMART" id="SM00228">
    <property type="entry name" value="PDZ"/>
    <property type="match status" value="1"/>
</dbReference>
<evidence type="ECO:0000313" key="5">
    <source>
        <dbReference type="EMBL" id="KAG5681861.1"/>
    </source>
</evidence>
<dbReference type="PROSITE" id="PS50106">
    <property type="entry name" value="PDZ"/>
    <property type="match status" value="1"/>
</dbReference>
<comment type="subcellular location">
    <subcellularLocation>
        <location evidence="1">Cytoplasm</location>
    </subcellularLocation>
</comment>
<dbReference type="EMBL" id="JADBJN010000001">
    <property type="protein sequence ID" value="KAG5681861.1"/>
    <property type="molecule type" value="Genomic_DNA"/>
</dbReference>
<comment type="caution">
    <text evidence="5">The sequence shown here is derived from an EMBL/GenBank/DDBJ whole genome shotgun (WGS) entry which is preliminary data.</text>
</comment>
<keyword evidence="3" id="KW-0440">LIM domain</keyword>
<proteinExistence type="predicted"/>
<accession>A0A9J6CIS1</accession>
<organism evidence="5 6">
    <name type="scientific">Polypedilum vanderplanki</name>
    <name type="common">Sleeping chironomid midge</name>
    <dbReference type="NCBI Taxonomy" id="319348"/>
    <lineage>
        <taxon>Eukaryota</taxon>
        <taxon>Metazoa</taxon>
        <taxon>Ecdysozoa</taxon>
        <taxon>Arthropoda</taxon>
        <taxon>Hexapoda</taxon>
        <taxon>Insecta</taxon>
        <taxon>Pterygota</taxon>
        <taxon>Neoptera</taxon>
        <taxon>Endopterygota</taxon>
        <taxon>Diptera</taxon>
        <taxon>Nematocera</taxon>
        <taxon>Chironomoidea</taxon>
        <taxon>Chironomidae</taxon>
        <taxon>Chironominae</taxon>
        <taxon>Polypedilum</taxon>
        <taxon>Polypedilum</taxon>
    </lineage>
</organism>
<dbReference type="Pfam" id="PF00595">
    <property type="entry name" value="PDZ"/>
    <property type="match status" value="1"/>
</dbReference>
<keyword evidence="3" id="KW-0479">Metal-binding</keyword>
<dbReference type="PANTHER" id="PTHR24214:SF38">
    <property type="entry name" value="PDZ AND LIM DOMAIN PROTEIN ZASP-RELATED"/>
    <property type="match status" value="1"/>
</dbReference>
<dbReference type="AlphaFoldDB" id="A0A9J6CIS1"/>
<protein>
    <recommendedName>
        <fullName evidence="4">PDZ domain-containing protein</fullName>
    </recommendedName>
</protein>
<keyword evidence="2" id="KW-0963">Cytoplasm</keyword>
<evidence type="ECO:0000256" key="1">
    <source>
        <dbReference type="ARBA" id="ARBA00004496"/>
    </source>
</evidence>
<evidence type="ECO:0000256" key="2">
    <source>
        <dbReference type="ARBA" id="ARBA00022490"/>
    </source>
</evidence>
<dbReference type="GO" id="GO:0003779">
    <property type="term" value="F:actin binding"/>
    <property type="evidence" value="ECO:0007669"/>
    <property type="project" value="TreeGrafter"/>
</dbReference>
<feature type="domain" description="PDZ" evidence="4">
    <location>
        <begin position="86"/>
        <end position="164"/>
    </location>
</feature>
<dbReference type="GO" id="GO:0030018">
    <property type="term" value="C:Z disc"/>
    <property type="evidence" value="ECO:0007669"/>
    <property type="project" value="TreeGrafter"/>
</dbReference>
<keyword evidence="6" id="KW-1185">Reference proteome</keyword>
<dbReference type="PANTHER" id="PTHR24214">
    <property type="entry name" value="PDZ AND LIM DOMAIN PROTEIN ZASP"/>
    <property type="match status" value="1"/>
</dbReference>
<dbReference type="GO" id="GO:0005912">
    <property type="term" value="C:adherens junction"/>
    <property type="evidence" value="ECO:0007669"/>
    <property type="project" value="TreeGrafter"/>
</dbReference>
<evidence type="ECO:0000256" key="3">
    <source>
        <dbReference type="ARBA" id="ARBA00023038"/>
    </source>
</evidence>
<dbReference type="SUPFAM" id="SSF50156">
    <property type="entry name" value="PDZ domain-like"/>
    <property type="match status" value="1"/>
</dbReference>
<reference evidence="5" key="1">
    <citation type="submission" date="2021-03" db="EMBL/GenBank/DDBJ databases">
        <title>Chromosome level genome of the anhydrobiotic midge Polypedilum vanderplanki.</title>
        <authorList>
            <person name="Yoshida Y."/>
            <person name="Kikawada T."/>
            <person name="Gusev O."/>
        </authorList>
    </citation>
    <scope>NUCLEOTIDE SEQUENCE</scope>
    <source>
        <strain evidence="5">NIAS01</strain>
        <tissue evidence="5">Whole body or cell culture</tissue>
    </source>
</reference>
<dbReference type="InterPro" id="IPR036034">
    <property type="entry name" value="PDZ_sf"/>
</dbReference>
<dbReference type="OrthoDB" id="44841at2759"/>
<dbReference type="GO" id="GO:0061061">
    <property type="term" value="P:muscle structure development"/>
    <property type="evidence" value="ECO:0007669"/>
    <property type="project" value="TreeGrafter"/>
</dbReference>
<dbReference type="InterPro" id="IPR001478">
    <property type="entry name" value="PDZ"/>
</dbReference>
<dbReference type="InterPro" id="IPR050604">
    <property type="entry name" value="PDZ-LIM_domain"/>
</dbReference>